<dbReference type="Proteomes" id="UP001155027">
    <property type="component" value="Unassembled WGS sequence"/>
</dbReference>
<organism evidence="2 3">
    <name type="scientific">Salinibacter ruber</name>
    <dbReference type="NCBI Taxonomy" id="146919"/>
    <lineage>
        <taxon>Bacteria</taxon>
        <taxon>Pseudomonadati</taxon>
        <taxon>Rhodothermota</taxon>
        <taxon>Rhodothermia</taxon>
        <taxon>Rhodothermales</taxon>
        <taxon>Salinibacteraceae</taxon>
        <taxon>Salinibacter</taxon>
    </lineage>
</organism>
<accession>A0A9X2Q1N3</accession>
<reference evidence="2" key="1">
    <citation type="submission" date="2022-08" db="EMBL/GenBank/DDBJ databases">
        <title>Genomic Encyclopedia of Type Strains, Phase V (KMG-V): Genome sequencing to study the core and pangenomes of soil and plant-associated prokaryotes.</title>
        <authorList>
            <person name="Whitman W."/>
        </authorList>
    </citation>
    <scope>NUCLEOTIDE SEQUENCE</scope>
    <source>
        <strain evidence="2">0</strain>
    </source>
</reference>
<feature type="non-terminal residue" evidence="2">
    <location>
        <position position="1"/>
    </location>
</feature>
<evidence type="ECO:0000313" key="2">
    <source>
        <dbReference type="EMBL" id="MCS3679377.1"/>
    </source>
</evidence>
<proteinExistence type="predicted"/>
<dbReference type="EMBL" id="JANUAU010000021">
    <property type="protein sequence ID" value="MCS3679377.1"/>
    <property type="molecule type" value="Genomic_DNA"/>
</dbReference>
<gene>
    <name evidence="2" type="ORF">GGP71_003328</name>
</gene>
<sequence length="76" mass="8017">LTDGRGNLLRQVEMLRELGAENSKDLPEEMEKDLAQTDLPKGGDDGAIASSEQPGGNHSAGDQPGSNSPEEENSPE</sequence>
<dbReference type="AlphaFoldDB" id="A0A9X2Q1N3"/>
<evidence type="ECO:0000313" key="3">
    <source>
        <dbReference type="Proteomes" id="UP001155027"/>
    </source>
</evidence>
<evidence type="ECO:0000256" key="1">
    <source>
        <dbReference type="SAM" id="MobiDB-lite"/>
    </source>
</evidence>
<feature type="compositionally biased region" description="Basic and acidic residues" evidence="1">
    <location>
        <begin position="18"/>
        <end position="35"/>
    </location>
</feature>
<name>A0A9X2Q1N3_9BACT</name>
<comment type="caution">
    <text evidence="2">The sequence shown here is derived from an EMBL/GenBank/DDBJ whole genome shotgun (WGS) entry which is preliminary data.</text>
</comment>
<feature type="region of interest" description="Disordered" evidence="1">
    <location>
        <begin position="18"/>
        <end position="76"/>
    </location>
</feature>
<protein>
    <submittedName>
        <fullName evidence="2">DNA anti-recombination protein RmuC</fullName>
    </submittedName>
</protein>